<dbReference type="GO" id="GO:0005737">
    <property type="term" value="C:cytoplasm"/>
    <property type="evidence" value="ECO:0007669"/>
    <property type="project" value="TreeGrafter"/>
</dbReference>
<dbReference type="FunFam" id="3.40.640.10:FF:000046">
    <property type="entry name" value="Cystathionine gamma-lyase"/>
    <property type="match status" value="1"/>
</dbReference>
<dbReference type="Gene3D" id="3.90.1150.10">
    <property type="entry name" value="Aspartate Aminotransferase, domain 1"/>
    <property type="match status" value="1"/>
</dbReference>
<dbReference type="PIRSF" id="PIRSF001434">
    <property type="entry name" value="CGS"/>
    <property type="match status" value="1"/>
</dbReference>
<dbReference type="OrthoDB" id="9805807at2"/>
<organism evidence="7 8">
    <name type="scientific">Meridianimarinicoccus roseus</name>
    <dbReference type="NCBI Taxonomy" id="2072018"/>
    <lineage>
        <taxon>Bacteria</taxon>
        <taxon>Pseudomonadati</taxon>
        <taxon>Pseudomonadota</taxon>
        <taxon>Alphaproteobacteria</taxon>
        <taxon>Rhodobacterales</taxon>
        <taxon>Paracoccaceae</taxon>
        <taxon>Meridianimarinicoccus</taxon>
    </lineage>
</organism>
<evidence type="ECO:0000313" key="7">
    <source>
        <dbReference type="EMBL" id="PWR02991.1"/>
    </source>
</evidence>
<dbReference type="InterPro" id="IPR015424">
    <property type="entry name" value="PyrdxlP-dep_Trfase"/>
</dbReference>
<sequence>MTDTRKTLVRRTPWPGSVTGPIGTPLQPSVAYTAQDPDALDALYTGQTQGFSYAREGHPNASVLASKIDAMEGVEGGIVVGSGMAAVTAVMFGLLKSGDRVLGGTQLYGRSLRLMREELPRMGIETAFSDPTDGAAFAAAITPGTRIVLVEVVSNPTLRVADMHAIASAAKSAGALLVVDNTFTTPGAIRGIDVGADVVLHSVTKLLAGHSDVTLGYVHAADPAHRKAIYDTATTFGLTPSPFDCWLAERGLFTFDLRFERASANAAALADALAQAAPVSRVLYPGRADHPDHARAAALLDGRFGNMVTFEIAGGREAANRLVRAAADLPFAPTLGDVATTLSHPASSSHRALSVAERAAIGIGEGTFRVSVGIEPPEFLLAAFRDALGAV</sequence>
<evidence type="ECO:0000256" key="3">
    <source>
        <dbReference type="ARBA" id="ARBA00023239"/>
    </source>
</evidence>
<comment type="cofactor">
    <cofactor evidence="1 5">
        <name>pyridoxal 5'-phosphate</name>
        <dbReference type="ChEBI" id="CHEBI:597326"/>
    </cofactor>
</comment>
<comment type="caution">
    <text evidence="7">The sequence shown here is derived from an EMBL/GenBank/DDBJ whole genome shotgun (WGS) entry which is preliminary data.</text>
</comment>
<dbReference type="InterPro" id="IPR015421">
    <property type="entry name" value="PyrdxlP-dep_Trfase_major"/>
</dbReference>
<dbReference type="InterPro" id="IPR000277">
    <property type="entry name" value="Cys/Met-Metab_PyrdxlP-dep_enz"/>
</dbReference>
<evidence type="ECO:0000256" key="1">
    <source>
        <dbReference type="ARBA" id="ARBA00001933"/>
    </source>
</evidence>
<dbReference type="Pfam" id="PF01053">
    <property type="entry name" value="Cys_Met_Meta_PP"/>
    <property type="match status" value="1"/>
</dbReference>
<dbReference type="PANTHER" id="PTHR11808">
    <property type="entry name" value="TRANS-SULFURATION ENZYME FAMILY MEMBER"/>
    <property type="match status" value="1"/>
</dbReference>
<keyword evidence="3" id="KW-0456">Lyase</keyword>
<name>A0A2V2LGE2_9RHOB</name>
<protein>
    <submittedName>
        <fullName evidence="7">Cystathionine gamma-synthase</fullName>
    </submittedName>
</protein>
<evidence type="ECO:0000256" key="4">
    <source>
        <dbReference type="PIRSR" id="PIRSR001434-2"/>
    </source>
</evidence>
<proteinExistence type="inferred from homology"/>
<dbReference type="EMBL" id="QGKU01000031">
    <property type="protein sequence ID" value="PWR02991.1"/>
    <property type="molecule type" value="Genomic_DNA"/>
</dbReference>
<dbReference type="GO" id="GO:0019346">
    <property type="term" value="P:transsulfuration"/>
    <property type="evidence" value="ECO:0007669"/>
    <property type="project" value="InterPro"/>
</dbReference>
<feature type="region of interest" description="Disordered" evidence="6">
    <location>
        <begin position="1"/>
        <end position="22"/>
    </location>
</feature>
<dbReference type="Gene3D" id="3.40.640.10">
    <property type="entry name" value="Type I PLP-dependent aspartate aminotransferase-like (Major domain)"/>
    <property type="match status" value="1"/>
</dbReference>
<comment type="similarity">
    <text evidence="5">Belongs to the trans-sulfuration enzymes family.</text>
</comment>
<dbReference type="AlphaFoldDB" id="A0A2V2LGE2"/>
<evidence type="ECO:0000256" key="5">
    <source>
        <dbReference type="RuleBase" id="RU362118"/>
    </source>
</evidence>
<dbReference type="RefSeq" id="WP_109811297.1">
    <property type="nucleotide sequence ID" value="NZ_QGKU01000031.1"/>
</dbReference>
<dbReference type="GO" id="GO:0047804">
    <property type="term" value="F:cysteine-S-conjugate beta-lyase activity"/>
    <property type="evidence" value="ECO:0007669"/>
    <property type="project" value="UniProtKB-ARBA"/>
</dbReference>
<keyword evidence="8" id="KW-1185">Reference proteome</keyword>
<accession>A0A2V2LGE2</accession>
<dbReference type="SUPFAM" id="SSF53383">
    <property type="entry name" value="PLP-dependent transferases"/>
    <property type="match status" value="1"/>
</dbReference>
<dbReference type="GO" id="GO:0030170">
    <property type="term" value="F:pyridoxal phosphate binding"/>
    <property type="evidence" value="ECO:0007669"/>
    <property type="project" value="InterPro"/>
</dbReference>
<dbReference type="PANTHER" id="PTHR11808:SF50">
    <property type="entry name" value="CYSTATHIONINE BETA-LYASE"/>
    <property type="match status" value="1"/>
</dbReference>
<evidence type="ECO:0000313" key="8">
    <source>
        <dbReference type="Proteomes" id="UP000245680"/>
    </source>
</evidence>
<gene>
    <name evidence="7" type="ORF">DKT77_08600</name>
</gene>
<keyword evidence="2 4" id="KW-0663">Pyridoxal phosphate</keyword>
<evidence type="ECO:0000256" key="2">
    <source>
        <dbReference type="ARBA" id="ARBA00022898"/>
    </source>
</evidence>
<dbReference type="InterPro" id="IPR015422">
    <property type="entry name" value="PyrdxlP-dep_Trfase_small"/>
</dbReference>
<feature type="modified residue" description="N6-(pyridoxal phosphate)lysine" evidence="4">
    <location>
        <position position="205"/>
    </location>
</feature>
<dbReference type="Proteomes" id="UP000245680">
    <property type="component" value="Unassembled WGS sequence"/>
</dbReference>
<evidence type="ECO:0000256" key="6">
    <source>
        <dbReference type="SAM" id="MobiDB-lite"/>
    </source>
</evidence>
<reference evidence="7 8" key="1">
    <citation type="submission" date="2018-05" db="EMBL/GenBank/DDBJ databases">
        <title>Rhodobacteraceae gen. nov., sp. nov. isolated from sea water.</title>
        <authorList>
            <person name="Ren Y."/>
        </authorList>
    </citation>
    <scope>NUCLEOTIDE SEQUENCE [LARGE SCALE GENOMIC DNA]</scope>
    <source>
        <strain evidence="7 8">TG-679</strain>
    </source>
</reference>